<proteinExistence type="predicted"/>
<gene>
    <name evidence="2" type="ORF">JMJ35_006621</name>
</gene>
<name>A0AA39QZY6_9LECA</name>
<feature type="region of interest" description="Disordered" evidence="1">
    <location>
        <begin position="1"/>
        <end position="35"/>
    </location>
</feature>
<dbReference type="Proteomes" id="UP001166286">
    <property type="component" value="Unassembled WGS sequence"/>
</dbReference>
<protein>
    <submittedName>
        <fullName evidence="2">Uncharacterized protein</fullName>
    </submittedName>
</protein>
<comment type="caution">
    <text evidence="2">The sequence shown here is derived from an EMBL/GenBank/DDBJ whole genome shotgun (WGS) entry which is preliminary data.</text>
</comment>
<dbReference type="EMBL" id="JAFEKC020000014">
    <property type="protein sequence ID" value="KAK0511069.1"/>
    <property type="molecule type" value="Genomic_DNA"/>
</dbReference>
<dbReference type="AlphaFoldDB" id="A0AA39QZY6"/>
<evidence type="ECO:0000313" key="3">
    <source>
        <dbReference type="Proteomes" id="UP001166286"/>
    </source>
</evidence>
<sequence>MLQQQRKKLNDAAPADSTKSSIQPPPTLPKDGITSNSDSLTPHGFVLGGTINLFGLLAAQLYTFHGTASDGTTDMAIITGGSTTEPGTISVGSIVLSLKCTAMDDIQFRKTYLSYYEIPSPINMRLGLYLEADVNLGLLLNLSGFYS</sequence>
<evidence type="ECO:0000313" key="2">
    <source>
        <dbReference type="EMBL" id="KAK0511069.1"/>
    </source>
</evidence>
<organism evidence="2 3">
    <name type="scientific">Cladonia borealis</name>
    <dbReference type="NCBI Taxonomy" id="184061"/>
    <lineage>
        <taxon>Eukaryota</taxon>
        <taxon>Fungi</taxon>
        <taxon>Dikarya</taxon>
        <taxon>Ascomycota</taxon>
        <taxon>Pezizomycotina</taxon>
        <taxon>Lecanoromycetes</taxon>
        <taxon>OSLEUM clade</taxon>
        <taxon>Lecanoromycetidae</taxon>
        <taxon>Lecanorales</taxon>
        <taxon>Lecanorineae</taxon>
        <taxon>Cladoniaceae</taxon>
        <taxon>Cladonia</taxon>
    </lineage>
</organism>
<reference evidence="2" key="1">
    <citation type="submission" date="2023-03" db="EMBL/GenBank/DDBJ databases">
        <title>Complete genome of Cladonia borealis.</title>
        <authorList>
            <person name="Park H."/>
        </authorList>
    </citation>
    <scope>NUCLEOTIDE SEQUENCE</scope>
    <source>
        <strain evidence="2">ANT050790</strain>
    </source>
</reference>
<evidence type="ECO:0000256" key="1">
    <source>
        <dbReference type="SAM" id="MobiDB-lite"/>
    </source>
</evidence>
<accession>A0AA39QZY6</accession>
<keyword evidence="3" id="KW-1185">Reference proteome</keyword>